<feature type="domain" description="Putative zinc-finger" evidence="2">
    <location>
        <begin position="3"/>
        <end position="36"/>
    </location>
</feature>
<proteinExistence type="predicted"/>
<name>A0ABS6FP56_9BACL</name>
<dbReference type="Proteomes" id="UP000743001">
    <property type="component" value="Unassembled WGS sequence"/>
</dbReference>
<keyword evidence="4" id="KW-1185">Reference proteome</keyword>
<keyword evidence="1" id="KW-0472">Membrane</keyword>
<dbReference type="RefSeq" id="WP_216478319.1">
    <property type="nucleotide sequence ID" value="NZ_JAHLQJ010000005.1"/>
</dbReference>
<evidence type="ECO:0000313" key="3">
    <source>
        <dbReference type="EMBL" id="MBU5671764.1"/>
    </source>
</evidence>
<evidence type="ECO:0000313" key="4">
    <source>
        <dbReference type="Proteomes" id="UP000743001"/>
    </source>
</evidence>
<keyword evidence="1" id="KW-0812">Transmembrane</keyword>
<reference evidence="3 4" key="1">
    <citation type="submission" date="2021-06" db="EMBL/GenBank/DDBJ databases">
        <authorList>
            <person name="Sun Q."/>
            <person name="Li D."/>
        </authorList>
    </citation>
    <scope>NUCLEOTIDE SEQUENCE [LARGE SCALE GENOMIC DNA]</scope>
    <source>
        <strain evidence="3 4">MSJ-6</strain>
    </source>
</reference>
<sequence>MDCKQASSLMHDFLDDDLPHEQALELKQHLQACPSCDALYRELEQTEMLMFATIKHTAIKADDELVDRIMHQIPRQYDRQPFPKWVRRHPALTAAALFLVVMLFSAVSMWDKGEDLVVKTAESNQSQLIIEGKTVTVPEGVSIAGNLTIENGDVQILGEVQGNLTVIDGSYYQASTAHIAGEIKSIDQALDWIWYRISNVFTEVAYR</sequence>
<organism evidence="3 4">
    <name type="scientific">Paenibacillus brevis</name>
    <dbReference type="NCBI Taxonomy" id="2841508"/>
    <lineage>
        <taxon>Bacteria</taxon>
        <taxon>Bacillati</taxon>
        <taxon>Bacillota</taxon>
        <taxon>Bacilli</taxon>
        <taxon>Bacillales</taxon>
        <taxon>Paenibacillaceae</taxon>
        <taxon>Paenibacillus</taxon>
    </lineage>
</organism>
<gene>
    <name evidence="3" type="ORF">KQJ23_07940</name>
</gene>
<comment type="caution">
    <text evidence="3">The sequence shown here is derived from an EMBL/GenBank/DDBJ whole genome shotgun (WGS) entry which is preliminary data.</text>
</comment>
<evidence type="ECO:0000259" key="2">
    <source>
        <dbReference type="Pfam" id="PF13490"/>
    </source>
</evidence>
<dbReference type="InterPro" id="IPR027383">
    <property type="entry name" value="Znf_put"/>
</dbReference>
<feature type="transmembrane region" description="Helical" evidence="1">
    <location>
        <begin position="91"/>
        <end position="110"/>
    </location>
</feature>
<dbReference type="Pfam" id="PF13490">
    <property type="entry name" value="zf-HC2"/>
    <property type="match status" value="1"/>
</dbReference>
<protein>
    <submittedName>
        <fullName evidence="3">Zf-HC2 domain-containing protein</fullName>
    </submittedName>
</protein>
<evidence type="ECO:0000256" key="1">
    <source>
        <dbReference type="SAM" id="Phobius"/>
    </source>
</evidence>
<accession>A0ABS6FP56</accession>
<keyword evidence="1" id="KW-1133">Transmembrane helix</keyword>
<dbReference type="EMBL" id="JAHLQJ010000005">
    <property type="protein sequence ID" value="MBU5671764.1"/>
    <property type="molecule type" value="Genomic_DNA"/>
</dbReference>